<proteinExistence type="predicted"/>
<reference evidence="2" key="2">
    <citation type="submission" date="2020-11" db="EMBL/GenBank/DDBJ databases">
        <authorList>
            <person name="McCartney M.A."/>
            <person name="Auch B."/>
            <person name="Kono T."/>
            <person name="Mallez S."/>
            <person name="Becker A."/>
            <person name="Gohl D.M."/>
            <person name="Silverstein K.A.T."/>
            <person name="Koren S."/>
            <person name="Bechman K.B."/>
            <person name="Herman A."/>
            <person name="Abrahante J.E."/>
            <person name="Garbe J."/>
        </authorList>
    </citation>
    <scope>NUCLEOTIDE SEQUENCE</scope>
    <source>
        <strain evidence="2">Duluth1</strain>
        <tissue evidence="2">Whole animal</tissue>
    </source>
</reference>
<reference evidence="2" key="1">
    <citation type="journal article" date="2019" name="bioRxiv">
        <title>The Genome of the Zebra Mussel, Dreissena polymorpha: A Resource for Invasive Species Research.</title>
        <authorList>
            <person name="McCartney M.A."/>
            <person name="Auch B."/>
            <person name="Kono T."/>
            <person name="Mallez S."/>
            <person name="Zhang Y."/>
            <person name="Obille A."/>
            <person name="Becker A."/>
            <person name="Abrahante J.E."/>
            <person name="Garbe J."/>
            <person name="Badalamenti J.P."/>
            <person name="Herman A."/>
            <person name="Mangelson H."/>
            <person name="Liachko I."/>
            <person name="Sullivan S."/>
            <person name="Sone E.D."/>
            <person name="Koren S."/>
            <person name="Silverstein K.A.T."/>
            <person name="Beckman K.B."/>
            <person name="Gohl D.M."/>
        </authorList>
    </citation>
    <scope>NUCLEOTIDE SEQUENCE</scope>
    <source>
        <strain evidence="2">Duluth1</strain>
        <tissue evidence="2">Whole animal</tissue>
    </source>
</reference>
<protein>
    <submittedName>
        <fullName evidence="2">Uncharacterized protein</fullName>
    </submittedName>
</protein>
<dbReference type="AlphaFoldDB" id="A0A9D4H1X0"/>
<evidence type="ECO:0000313" key="3">
    <source>
        <dbReference type="Proteomes" id="UP000828390"/>
    </source>
</evidence>
<name>A0A9D4H1X0_DREPO</name>
<dbReference type="Proteomes" id="UP000828390">
    <property type="component" value="Unassembled WGS sequence"/>
</dbReference>
<evidence type="ECO:0000313" key="2">
    <source>
        <dbReference type="EMBL" id="KAH3825913.1"/>
    </source>
</evidence>
<organism evidence="2 3">
    <name type="scientific">Dreissena polymorpha</name>
    <name type="common">Zebra mussel</name>
    <name type="synonym">Mytilus polymorpha</name>
    <dbReference type="NCBI Taxonomy" id="45954"/>
    <lineage>
        <taxon>Eukaryota</taxon>
        <taxon>Metazoa</taxon>
        <taxon>Spiralia</taxon>
        <taxon>Lophotrochozoa</taxon>
        <taxon>Mollusca</taxon>
        <taxon>Bivalvia</taxon>
        <taxon>Autobranchia</taxon>
        <taxon>Heteroconchia</taxon>
        <taxon>Euheterodonta</taxon>
        <taxon>Imparidentia</taxon>
        <taxon>Neoheterodontei</taxon>
        <taxon>Myida</taxon>
        <taxon>Dreissenoidea</taxon>
        <taxon>Dreissenidae</taxon>
        <taxon>Dreissena</taxon>
    </lineage>
</organism>
<sequence>MTASKSSDFKLGIMHLSPVDRCQMLIISSTVKSTDENLVQSEEGYPTKPEATSPDLDR</sequence>
<feature type="region of interest" description="Disordered" evidence="1">
    <location>
        <begin position="32"/>
        <end position="58"/>
    </location>
</feature>
<evidence type="ECO:0000256" key="1">
    <source>
        <dbReference type="SAM" id="MobiDB-lite"/>
    </source>
</evidence>
<comment type="caution">
    <text evidence="2">The sequence shown here is derived from an EMBL/GenBank/DDBJ whole genome shotgun (WGS) entry which is preliminary data.</text>
</comment>
<dbReference type="EMBL" id="JAIWYP010000005">
    <property type="protein sequence ID" value="KAH3825913.1"/>
    <property type="molecule type" value="Genomic_DNA"/>
</dbReference>
<accession>A0A9D4H1X0</accession>
<keyword evidence="3" id="KW-1185">Reference proteome</keyword>
<gene>
    <name evidence="2" type="ORF">DPMN_127799</name>
</gene>